<proteinExistence type="predicted"/>
<comment type="caution">
    <text evidence="2">The sequence shown here is derived from an EMBL/GenBank/DDBJ whole genome shotgun (WGS) entry which is preliminary data.</text>
</comment>
<dbReference type="AlphaFoldDB" id="A0AAV7V757"/>
<feature type="compositionally biased region" description="Low complexity" evidence="1">
    <location>
        <begin position="47"/>
        <end position="61"/>
    </location>
</feature>
<feature type="region of interest" description="Disordered" evidence="1">
    <location>
        <begin position="31"/>
        <end position="76"/>
    </location>
</feature>
<organism evidence="2 3">
    <name type="scientific">Pleurodeles waltl</name>
    <name type="common">Iberian ribbed newt</name>
    <dbReference type="NCBI Taxonomy" id="8319"/>
    <lineage>
        <taxon>Eukaryota</taxon>
        <taxon>Metazoa</taxon>
        <taxon>Chordata</taxon>
        <taxon>Craniata</taxon>
        <taxon>Vertebrata</taxon>
        <taxon>Euteleostomi</taxon>
        <taxon>Amphibia</taxon>
        <taxon>Batrachia</taxon>
        <taxon>Caudata</taxon>
        <taxon>Salamandroidea</taxon>
        <taxon>Salamandridae</taxon>
        <taxon>Pleurodelinae</taxon>
        <taxon>Pleurodeles</taxon>
    </lineage>
</organism>
<sequence>MTASCDPGCSRASASPACRGPAVALAQVLPRLPRGPPGLQQEPCGTAAPAAASAAGEAGSEFTLGGARRRLRQSYE</sequence>
<keyword evidence="3" id="KW-1185">Reference proteome</keyword>
<gene>
    <name evidence="2" type="ORF">NDU88_001204</name>
</gene>
<dbReference type="Proteomes" id="UP001066276">
    <property type="component" value="Chromosome 2_1"/>
</dbReference>
<evidence type="ECO:0000256" key="1">
    <source>
        <dbReference type="SAM" id="MobiDB-lite"/>
    </source>
</evidence>
<feature type="compositionally biased region" description="Basic residues" evidence="1">
    <location>
        <begin position="67"/>
        <end position="76"/>
    </location>
</feature>
<reference evidence="2" key="1">
    <citation type="journal article" date="2022" name="bioRxiv">
        <title>Sequencing and chromosome-scale assembly of the giantPleurodeles waltlgenome.</title>
        <authorList>
            <person name="Brown T."/>
            <person name="Elewa A."/>
            <person name="Iarovenko S."/>
            <person name="Subramanian E."/>
            <person name="Araus A.J."/>
            <person name="Petzold A."/>
            <person name="Susuki M."/>
            <person name="Suzuki K.-i.T."/>
            <person name="Hayashi T."/>
            <person name="Toyoda A."/>
            <person name="Oliveira C."/>
            <person name="Osipova E."/>
            <person name="Leigh N.D."/>
            <person name="Simon A."/>
            <person name="Yun M.H."/>
        </authorList>
    </citation>
    <scope>NUCLEOTIDE SEQUENCE</scope>
    <source>
        <strain evidence="2">20211129_DDA</strain>
        <tissue evidence="2">Liver</tissue>
    </source>
</reference>
<name>A0AAV7V757_PLEWA</name>
<dbReference type="EMBL" id="JANPWB010000003">
    <property type="protein sequence ID" value="KAJ1197344.1"/>
    <property type="molecule type" value="Genomic_DNA"/>
</dbReference>
<evidence type="ECO:0000313" key="2">
    <source>
        <dbReference type="EMBL" id="KAJ1197344.1"/>
    </source>
</evidence>
<protein>
    <submittedName>
        <fullName evidence="2">Uncharacterized protein</fullName>
    </submittedName>
</protein>
<evidence type="ECO:0000313" key="3">
    <source>
        <dbReference type="Proteomes" id="UP001066276"/>
    </source>
</evidence>
<accession>A0AAV7V757</accession>